<dbReference type="AlphaFoldDB" id="A0A8J6AWW0"/>
<keyword evidence="7" id="KW-0156">Chromatin regulator</keyword>
<keyword evidence="16" id="KW-0238">DNA-binding</keyword>
<evidence type="ECO:0000256" key="4">
    <source>
        <dbReference type="ARBA" id="ARBA00022499"/>
    </source>
</evidence>
<dbReference type="PANTHER" id="PTHR13453">
    <property type="entry name" value="KAT8 REGULATORY NSL COMPLEX SUBUNIT 2"/>
    <property type="match status" value="1"/>
</dbReference>
<gene>
    <name evidence="16" type="ORF">J8273_7676</name>
</gene>
<dbReference type="InterPro" id="IPR026316">
    <property type="entry name" value="NSL2"/>
</dbReference>
<evidence type="ECO:0000256" key="14">
    <source>
        <dbReference type="SAM" id="MobiDB-lite"/>
    </source>
</evidence>
<evidence type="ECO:0000256" key="7">
    <source>
        <dbReference type="ARBA" id="ARBA00022853"/>
    </source>
</evidence>
<evidence type="ECO:0000259" key="15">
    <source>
        <dbReference type="Pfam" id="PF13891"/>
    </source>
</evidence>
<evidence type="ECO:0000256" key="13">
    <source>
        <dbReference type="ARBA" id="ARBA00093543"/>
    </source>
</evidence>
<name>A0A8J6AWW0_9EUKA</name>
<evidence type="ECO:0000256" key="6">
    <source>
        <dbReference type="ARBA" id="ARBA00022843"/>
    </source>
</evidence>
<comment type="subunit">
    <text evidence="13">Component of the NSL complex at least composed of KAT8/MOF, KANSL1, KANSL2, KANSL3, MCRS1, PHF20, OGT1/OGT, WDR5 and HCFC1.</text>
</comment>
<dbReference type="GO" id="GO:0003677">
    <property type="term" value="F:DNA binding"/>
    <property type="evidence" value="ECO:0007669"/>
    <property type="project" value="UniProtKB-KW"/>
</dbReference>
<dbReference type="GO" id="GO:0044545">
    <property type="term" value="C:NSL complex"/>
    <property type="evidence" value="ECO:0007669"/>
    <property type="project" value="TreeGrafter"/>
</dbReference>
<dbReference type="InterPro" id="IPR025927">
    <property type="entry name" value="Znf_KANL2-like"/>
</dbReference>
<keyword evidence="17" id="KW-1185">Reference proteome</keyword>
<reference evidence="16" key="1">
    <citation type="submission" date="2021-05" db="EMBL/GenBank/DDBJ databases">
        <title>A free-living protist that lacks canonical eukaryotic 1 DNA replication and segregation systems.</title>
        <authorList>
            <person name="Salas-Leiva D.E."/>
            <person name="Tromer E.C."/>
            <person name="Curtis B.A."/>
            <person name="Jerlstrom-Hultqvist J."/>
            <person name="Kolisko M."/>
            <person name="Yi Z."/>
            <person name="Salas-Leiva J.S."/>
            <person name="Gallot-Lavallee L."/>
            <person name="Kops G.J.P.L."/>
            <person name="Archibald J.M."/>
            <person name="Simpson A.G.B."/>
            <person name="Roger A.J."/>
        </authorList>
    </citation>
    <scope>NUCLEOTIDE SEQUENCE</scope>
    <source>
        <strain evidence="16">BICM</strain>
    </source>
</reference>
<evidence type="ECO:0000256" key="8">
    <source>
        <dbReference type="ARBA" id="ARBA00023128"/>
    </source>
</evidence>
<keyword evidence="5" id="KW-0597">Phosphoprotein</keyword>
<dbReference type="PANTHER" id="PTHR13453:SF1">
    <property type="entry name" value="KAT8 REGULATORY NSL COMPLEX SUBUNIT 2"/>
    <property type="match status" value="1"/>
</dbReference>
<evidence type="ECO:0000256" key="12">
    <source>
        <dbReference type="ARBA" id="ARBA00093359"/>
    </source>
</evidence>
<evidence type="ECO:0000256" key="10">
    <source>
        <dbReference type="ARBA" id="ARBA00032947"/>
    </source>
</evidence>
<feature type="domain" description="KANL2-like probable zinc-finger" evidence="15">
    <location>
        <begin position="121"/>
        <end position="175"/>
    </location>
</feature>
<dbReference type="GO" id="GO:0005634">
    <property type="term" value="C:nucleus"/>
    <property type="evidence" value="ECO:0007669"/>
    <property type="project" value="UniProtKB-SubCell"/>
</dbReference>
<evidence type="ECO:0000256" key="3">
    <source>
        <dbReference type="ARBA" id="ARBA00015508"/>
    </source>
</evidence>
<proteinExistence type="predicted"/>
<organism evidence="16 17">
    <name type="scientific">Carpediemonas membranifera</name>
    <dbReference type="NCBI Taxonomy" id="201153"/>
    <lineage>
        <taxon>Eukaryota</taxon>
        <taxon>Metamonada</taxon>
        <taxon>Carpediemonas-like organisms</taxon>
        <taxon>Carpediemonas</taxon>
    </lineage>
</organism>
<dbReference type="Pfam" id="PF13891">
    <property type="entry name" value="zf-C3HC3H_KANSL2"/>
    <property type="match status" value="1"/>
</dbReference>
<comment type="caution">
    <text evidence="16">The sequence shown here is derived from an EMBL/GenBank/DDBJ whole genome shotgun (WGS) entry which is preliminary data.</text>
</comment>
<dbReference type="Proteomes" id="UP000717585">
    <property type="component" value="Unassembled WGS sequence"/>
</dbReference>
<evidence type="ECO:0000313" key="17">
    <source>
        <dbReference type="Proteomes" id="UP000717585"/>
    </source>
</evidence>
<evidence type="ECO:0000256" key="11">
    <source>
        <dbReference type="ARBA" id="ARBA00033378"/>
    </source>
</evidence>
<dbReference type="EMBL" id="JAHDYR010000064">
    <property type="protein sequence ID" value="KAG9390333.1"/>
    <property type="molecule type" value="Genomic_DNA"/>
</dbReference>
<keyword evidence="4" id="KW-1017">Isopeptide bond</keyword>
<comment type="subcellular location">
    <subcellularLocation>
        <location evidence="2">Mitochondrion</location>
    </subcellularLocation>
    <subcellularLocation>
        <location evidence="1">Nucleus</location>
    </subcellularLocation>
</comment>
<sequence>MPKSEQPTLGPVELQGMWTNVVNELHDLNSNPAFPSTFGTTAQTPPEWYQRQIDQAKKLKEVYIRQNGIINQQLRTLYVNFISKKQHTALSPTKTAPPRARNPSSTFTLPEIPTYDHHTKCCHSDCTQRALPLCQYCPAHMAADKGQHMYTQCVHMELGRRCQRTVHGRGRCVEHQPTGASELALGEPEGKRDAILLW</sequence>
<accession>A0A8J6AWW0</accession>
<feature type="region of interest" description="Disordered" evidence="14">
    <location>
        <begin position="89"/>
        <end position="108"/>
    </location>
</feature>
<protein>
    <recommendedName>
        <fullName evidence="3">KAT8 regulatory NSL complex subunit 2</fullName>
    </recommendedName>
    <alternativeName>
        <fullName evidence="11">NSL complex protein NSL2</fullName>
    </alternativeName>
    <alternativeName>
        <fullName evidence="10">Non-specific lethal 2 homolog</fullName>
    </alternativeName>
</protein>
<evidence type="ECO:0000256" key="9">
    <source>
        <dbReference type="ARBA" id="ARBA00023242"/>
    </source>
</evidence>
<keyword evidence="8" id="KW-0496">Mitochondrion</keyword>
<dbReference type="GO" id="GO:0006325">
    <property type="term" value="P:chromatin organization"/>
    <property type="evidence" value="ECO:0007669"/>
    <property type="project" value="UniProtKB-KW"/>
</dbReference>
<evidence type="ECO:0000313" key="16">
    <source>
        <dbReference type="EMBL" id="KAG9390333.1"/>
    </source>
</evidence>
<evidence type="ECO:0000256" key="2">
    <source>
        <dbReference type="ARBA" id="ARBA00004173"/>
    </source>
</evidence>
<evidence type="ECO:0000256" key="1">
    <source>
        <dbReference type="ARBA" id="ARBA00004123"/>
    </source>
</evidence>
<comment type="function">
    <text evidence="12">Non-catalytic component of the NSL histone acetyltransferase complex, a multiprotein complex that mediates histone H4 acetylation at 'Lys-5'- and 'Lys-8' (H4K5ac and H4K8ac) at transcription start sites and promotes transcription initiation. Required for NSL complex stability and for transcription of intraciliary transport genes in both ciliated and non-ciliated cells by regulating histone H4 acetylation at 'Lys-5'- and 'Lys-12' (H4K5ac and H4K12ac). This is necessary for cilium assembly in ciliated cells and for organization of the microtubule cytoskeleton in non-ciliated cells. Required within the NSL complex to maintain nuclear architecture stability by promoting KAT8-mediated acetylation of lamin LMNA.</text>
</comment>
<keyword evidence="6" id="KW-0832">Ubl conjugation</keyword>
<dbReference type="GO" id="GO:0005739">
    <property type="term" value="C:mitochondrion"/>
    <property type="evidence" value="ECO:0007669"/>
    <property type="project" value="UniProtKB-SubCell"/>
</dbReference>
<keyword evidence="9" id="KW-0539">Nucleus</keyword>
<evidence type="ECO:0000256" key="5">
    <source>
        <dbReference type="ARBA" id="ARBA00022553"/>
    </source>
</evidence>